<gene>
    <name evidence="13" type="ORF">PPERSA_09996</name>
</gene>
<evidence type="ECO:0000256" key="3">
    <source>
        <dbReference type="ARBA" id="ARBA00022448"/>
    </source>
</evidence>
<dbReference type="CDD" id="cd23432">
    <property type="entry name" value="beta-trefoil_Ricin_EndoBetaGal-like"/>
    <property type="match status" value="1"/>
</dbReference>
<dbReference type="InterPro" id="IPR014710">
    <property type="entry name" value="RmlC-like_jellyroll"/>
</dbReference>
<dbReference type="InterPro" id="IPR018490">
    <property type="entry name" value="cNMP-bd_dom_sf"/>
</dbReference>
<dbReference type="GO" id="GO:0019888">
    <property type="term" value="F:protein phosphatase regulator activity"/>
    <property type="evidence" value="ECO:0007669"/>
    <property type="project" value="TreeGrafter"/>
</dbReference>
<dbReference type="Pfam" id="PF04499">
    <property type="entry name" value="SAPS"/>
    <property type="match status" value="2"/>
</dbReference>
<feature type="coiled-coil region" evidence="9">
    <location>
        <begin position="768"/>
        <end position="795"/>
    </location>
</feature>
<feature type="transmembrane region" description="Helical" evidence="11">
    <location>
        <begin position="325"/>
        <end position="344"/>
    </location>
</feature>
<dbReference type="SUPFAM" id="SSF50370">
    <property type="entry name" value="Ricin B-like lectins"/>
    <property type="match status" value="1"/>
</dbReference>
<feature type="region of interest" description="Disordered" evidence="10">
    <location>
        <begin position="2452"/>
        <end position="2471"/>
    </location>
</feature>
<feature type="region of interest" description="Disordered" evidence="10">
    <location>
        <begin position="135"/>
        <end position="166"/>
    </location>
</feature>
<dbReference type="GO" id="GO:0016020">
    <property type="term" value="C:membrane"/>
    <property type="evidence" value="ECO:0007669"/>
    <property type="project" value="UniProtKB-SubCell"/>
</dbReference>
<feature type="transmembrane region" description="Helical" evidence="11">
    <location>
        <begin position="461"/>
        <end position="478"/>
    </location>
</feature>
<evidence type="ECO:0000313" key="13">
    <source>
        <dbReference type="EMBL" id="KRX02379.1"/>
    </source>
</evidence>
<feature type="compositionally biased region" description="Polar residues" evidence="10">
    <location>
        <begin position="990"/>
        <end position="1001"/>
    </location>
</feature>
<feature type="transmembrane region" description="Helical" evidence="11">
    <location>
        <begin position="386"/>
        <end position="406"/>
    </location>
</feature>
<keyword evidence="14" id="KW-1185">Reference proteome</keyword>
<evidence type="ECO:0000256" key="6">
    <source>
        <dbReference type="ARBA" id="ARBA00023065"/>
    </source>
</evidence>
<dbReference type="GO" id="GO:0005216">
    <property type="term" value="F:monoatomic ion channel activity"/>
    <property type="evidence" value="ECO:0007669"/>
    <property type="project" value="InterPro"/>
</dbReference>
<feature type="compositionally biased region" description="Low complexity" evidence="10">
    <location>
        <begin position="891"/>
        <end position="920"/>
    </location>
</feature>
<dbReference type="OrthoDB" id="299011at2759"/>
<dbReference type="EMBL" id="LDAU01000155">
    <property type="protein sequence ID" value="KRX02379.1"/>
    <property type="molecule type" value="Genomic_DNA"/>
</dbReference>
<evidence type="ECO:0000313" key="14">
    <source>
        <dbReference type="Proteomes" id="UP000054937"/>
    </source>
</evidence>
<dbReference type="InterPro" id="IPR005821">
    <property type="entry name" value="Ion_trans_dom"/>
</dbReference>
<dbReference type="Pfam" id="PF00520">
    <property type="entry name" value="Ion_trans"/>
    <property type="match status" value="1"/>
</dbReference>
<keyword evidence="7 11" id="KW-0472">Membrane</keyword>
<organism evidence="13 14">
    <name type="scientific">Pseudocohnilembus persalinus</name>
    <name type="common">Ciliate</name>
    <dbReference type="NCBI Taxonomy" id="266149"/>
    <lineage>
        <taxon>Eukaryota</taxon>
        <taxon>Sar</taxon>
        <taxon>Alveolata</taxon>
        <taxon>Ciliophora</taxon>
        <taxon>Intramacronucleata</taxon>
        <taxon>Oligohymenophorea</taxon>
        <taxon>Scuticociliatia</taxon>
        <taxon>Philasterida</taxon>
        <taxon>Pseudocohnilembidae</taxon>
        <taxon>Pseudocohnilembus</taxon>
    </lineage>
</organism>
<dbReference type="PANTHER" id="PTHR12634:SF8">
    <property type="entry name" value="FIERY MOUNTAIN, ISOFORM D"/>
    <property type="match status" value="1"/>
</dbReference>
<keyword evidence="8" id="KW-0131">Cell cycle</keyword>
<sequence length="2512" mass="295289">MRKQKKNGGFNLPIQKDDILEKDISDIEISNSDQKYFLEMPSNLNSRDRSYIKNGSNLDNSNESYDFKNEMNSYIQNQNINQNQNQSNNLLLNDTKNSNHLQKEILRVQSLRKQTNGLNSKRSFMVSQKNNLQISRQNSVNSSKSPALTSTRRKSKDESEMILPDRSVSKSQNSDIIFQLQILVKVQKFVGILKNSIVPRNIPEEYKLKIGDLSFMPLHIVKQGYLQYLWEKFIVWYRNSKVIMPESQKMMTWEILIFFLIISQLIFIPLKVCFDLSYQKGDFNYLFFGVFAMIIFTLDIFFSMNTAIYSRGIIVKDKIEIQKKYFKKMFLLDFFSLSSIILVLLYNRDLFDLGFIFRVFQIQPRLKKINQFFKIKQKLPLSYDLFLLAMIIILVAHLSGCGFYQAGNYERFSGRHNWLDHFEMYEQNLYSKYITSLYFAFISMITVGYGDIYPISTNEKGFVIIITIISCGIFGYVVNKMEYGINDQIEEDLQGRKILSSLDPTLINLFKNEYFGRLINKNKFFKRSFTKKALQELSLVMEEKIIEKGKIVFKENSNINQLQILVNGKIQLFKQSYPNVNIGELQEEYFIGLGGFFGKSQYKTSGRAETDCRIAFVKREDFEQIILKENVNYEKYCDIKDSVNYSNQYLISGEVCRNCKYLTHDFTDCPKLNYQVHKIQFLFKQEAQNNPQRYQFERTNKKIDAMAYNKQCRSELKELRNEILYLWYGYEVNENLEYIQTSQQLVNMQNMDKEFFLRTPSIKNNKINDEKLSNIEKLEIQLQELQQDNFDNKNDDQINDIIEKMHELYSDISFDEQYENDNLNNTVPLTSDSSQQSEPVQKNKVPKKTTIQLTDNLKQADVNIQQIFKKKRQPTFTQKTNHLYDNETHNNSETNNSNIHNMFSNNLNNNGNNQNNYQSQLRSHTRNESLDPSYLQKSHSKKKRRMSIVKTIQQYPINNLAKRRVSIYQQDSNPRDSNSVSENAQKEQNQKQSKVASLNKEQQQQRAQEIQNKQYSDLWLAKSDKCMDVAKEFEFYKSKFNLSKILKSHEKRQLAILKKKHKNMAKYMEVMSPNKQKLSLFKTIKKETKLIPFGSREENIQHLQNNLNEDNSQTQFQDLPYQVNIRKLSPVSYDQKCKYAYYSSQVFYILKQNLVAHDTNTYLGYIFQYLDQNSDDIDSTQSSYFDQILSSIFTKQNVLPWLLIKDNQHQLVKFVEHISEQPIAQLLQDCLCSPIESDQKGVLIKIMIEKFDKDTEHDSQVIQNICSVLVTLLRLIEDEGDNFLQVYAKVLFQSKNLEIFFNKLFTCNDSYNMFYTAQLIIQIIKNFQAGELVAPQIHQYIGRLIDIIRSPTKDNVEIPTSYGRQIQSFGQGRMKILELFLQMFVVFDYQDDIMIKIAETDFYEIVLDLFFKYAWNTKLSFIVEGLIVQSINLNKDPITKCLLERVDIINKIVKNYRKSEIFIKYGKKDQNFKKGNVGCFTKIARQMNEQKSNVMLQRALQQNSKWKTFLQNKLQDLTKREEIEWTQKIEEFHALPKLEYMWSSYMDSSMPRSMQQNMGRGGDLMDVMERSKQSRNINVELDSKIIQKVPQTDVIINNPYNSKELLINTALYGCGDNNCQNPFCRNNSQFLKKYKNVGEFDVTKMTTPENVDAYRPCLKIQNQLNNAPKNKSVKLSQDFETKNYGLLAWIQQKDKKKGQVVLKSFQGLNQDKSLPYGIQIETINNKQTNACKWSLELLEKNIYYIRNLEKGYILKAGIENLKDNKGNSFLKVGLDKQNQKDDTSQKWSLVFADEGIYNLKNISTNMYLCTIPSSTGQEKRATLEQFYESEDFLYYLYEDDQNCQEVFTSYMHQTDQVILILDYCLFPNKILAKKKDQKYSTSCKYSYMSVQVFDILKQDVVEENSNKYLQYLFSYLDQDELDSTTSQYFGQILVNIFSQENVIRWILMENNEEYLKKFVKHVSNKQIAQQLLEVVIWKQDSKQKFKLLEFLIKKFDEEEEPDSEAIQNISYIFIEIFRQVDELGSRIQKSARVLLQENNLNIIFKKLYNSNDSYNIYYTANILIYLLKNFEVRKDMGSYFVPQIEKLVNLVFKQPQKNNNHQVKTSYDEPLQCNFGQGKMKSLELFYGFLKFFPQDNDLMKELAHSQFYPKLMDLFFKYTTNTMFSFLVENIIVQTIQNNNPDLNNTLIYKIDLVKLIVENYRKNKIFTAYGAKNRQFKKGHVGSLTKIARCLGEETRNRDLQQYLKTNEQWQTFCKNKLQGLTKREEIDWQEIDQDLGNLPQLEHKWISYQLEGGQSSGSSNKLPSIDNNNMKLNTFGNHPNMMQIEPKKMSVDNKIDIEDVYDLENISLKLVKVKSSEVPLLNYKDPKELMIHCILYGCGDPQCNNKFCRSNKNFPSSYKNFNESNVTQILTSKNLSHFQPCNALMEQKQKEETQKSPIRQNVVSSQENIDYNDNFKQQSQESKDKNKEDNFQTVVIKLNLGNETLFLKASGLQPNDKQLIKDVSAGKLY</sequence>
<dbReference type="InterPro" id="IPR000595">
    <property type="entry name" value="cNMP-bd_dom"/>
</dbReference>
<reference evidence="13 14" key="1">
    <citation type="journal article" date="2015" name="Sci. Rep.">
        <title>Genome of the facultative scuticociliatosis pathogen Pseudocohnilembus persalinus provides insight into its virulence through horizontal gene transfer.</title>
        <authorList>
            <person name="Xiong J."/>
            <person name="Wang G."/>
            <person name="Cheng J."/>
            <person name="Tian M."/>
            <person name="Pan X."/>
            <person name="Warren A."/>
            <person name="Jiang C."/>
            <person name="Yuan D."/>
            <person name="Miao W."/>
        </authorList>
    </citation>
    <scope>NUCLEOTIDE SEQUENCE [LARGE SCALE GENOMIC DNA]</scope>
    <source>
        <strain evidence="13">36N120E</strain>
    </source>
</reference>
<feature type="transmembrane region" description="Helical" evidence="11">
    <location>
        <begin position="251"/>
        <end position="270"/>
    </location>
</feature>
<feature type="transmembrane region" description="Helical" evidence="11">
    <location>
        <begin position="285"/>
        <end position="304"/>
    </location>
</feature>
<evidence type="ECO:0000256" key="1">
    <source>
        <dbReference type="ARBA" id="ARBA00004141"/>
    </source>
</evidence>
<keyword evidence="6" id="KW-0406">Ion transport</keyword>
<feature type="compositionally biased region" description="Polar residues" evidence="10">
    <location>
        <begin position="821"/>
        <end position="840"/>
    </location>
</feature>
<feature type="region of interest" description="Disordered" evidence="10">
    <location>
        <begin position="872"/>
        <end position="946"/>
    </location>
</feature>
<feature type="compositionally biased region" description="Polar residues" evidence="10">
    <location>
        <begin position="135"/>
        <end position="150"/>
    </location>
</feature>
<dbReference type="SUPFAM" id="SSF51206">
    <property type="entry name" value="cAMP-binding domain-like"/>
    <property type="match status" value="1"/>
</dbReference>
<evidence type="ECO:0000256" key="10">
    <source>
        <dbReference type="SAM" id="MobiDB-lite"/>
    </source>
</evidence>
<dbReference type="GO" id="GO:0030246">
    <property type="term" value="F:carbohydrate binding"/>
    <property type="evidence" value="ECO:0007669"/>
    <property type="project" value="UniProtKB-KW"/>
</dbReference>
<dbReference type="PROSITE" id="PS50042">
    <property type="entry name" value="CNMP_BINDING_3"/>
    <property type="match status" value="1"/>
</dbReference>
<comment type="similarity">
    <text evidence="2">Belongs to the SAPS family.</text>
</comment>
<proteinExistence type="inferred from homology"/>
<keyword evidence="13" id="KW-0430">Lectin</keyword>
<name>A0A0V0QJM2_PSEPJ</name>
<evidence type="ECO:0000256" key="5">
    <source>
        <dbReference type="ARBA" id="ARBA00022989"/>
    </source>
</evidence>
<dbReference type="Gene3D" id="2.60.120.10">
    <property type="entry name" value="Jelly Rolls"/>
    <property type="match status" value="1"/>
</dbReference>
<evidence type="ECO:0000256" key="7">
    <source>
        <dbReference type="ARBA" id="ARBA00023136"/>
    </source>
</evidence>
<evidence type="ECO:0000259" key="12">
    <source>
        <dbReference type="PROSITE" id="PS50042"/>
    </source>
</evidence>
<keyword evidence="4 11" id="KW-0812">Transmembrane</keyword>
<evidence type="ECO:0000256" key="8">
    <source>
        <dbReference type="ARBA" id="ARBA00023306"/>
    </source>
</evidence>
<dbReference type="Proteomes" id="UP000054937">
    <property type="component" value="Unassembled WGS sequence"/>
</dbReference>
<accession>A0A0V0QJM2</accession>
<keyword evidence="5 11" id="KW-1133">Transmembrane helix</keyword>
<dbReference type="GO" id="GO:0019903">
    <property type="term" value="F:protein phosphatase binding"/>
    <property type="evidence" value="ECO:0007669"/>
    <property type="project" value="InterPro"/>
</dbReference>
<dbReference type="Gene3D" id="1.10.287.70">
    <property type="match status" value="1"/>
</dbReference>
<dbReference type="Pfam" id="PF00027">
    <property type="entry name" value="cNMP_binding"/>
    <property type="match status" value="1"/>
</dbReference>
<evidence type="ECO:0000256" key="11">
    <source>
        <dbReference type="SAM" id="Phobius"/>
    </source>
</evidence>
<feature type="transmembrane region" description="Helical" evidence="11">
    <location>
        <begin position="430"/>
        <end position="449"/>
    </location>
</feature>
<dbReference type="InterPro" id="IPR035992">
    <property type="entry name" value="Ricin_B-like_lectins"/>
</dbReference>
<comment type="caution">
    <text evidence="13">The sequence shown here is derived from an EMBL/GenBank/DDBJ whole genome shotgun (WGS) entry which is preliminary data.</text>
</comment>
<protein>
    <submittedName>
        <fullName evidence="13">Ricin B lectin domain</fullName>
    </submittedName>
</protein>
<feature type="compositionally biased region" description="Polar residues" evidence="10">
    <location>
        <begin position="2452"/>
        <end position="2463"/>
    </location>
</feature>
<evidence type="ECO:0000256" key="9">
    <source>
        <dbReference type="SAM" id="Coils"/>
    </source>
</evidence>
<dbReference type="InterPro" id="IPR007587">
    <property type="entry name" value="SAPS"/>
</dbReference>
<dbReference type="CDD" id="cd00038">
    <property type="entry name" value="CAP_ED"/>
    <property type="match status" value="1"/>
</dbReference>
<feature type="region of interest" description="Disordered" evidence="10">
    <location>
        <begin position="970"/>
        <end position="1009"/>
    </location>
</feature>
<evidence type="ECO:0000256" key="4">
    <source>
        <dbReference type="ARBA" id="ARBA00022692"/>
    </source>
</evidence>
<feature type="compositionally biased region" description="Polar residues" evidence="10">
    <location>
        <begin position="970"/>
        <end position="983"/>
    </location>
</feature>
<dbReference type="SUPFAM" id="SSF81324">
    <property type="entry name" value="Voltage-gated potassium channels"/>
    <property type="match status" value="1"/>
</dbReference>
<evidence type="ECO:0000256" key="2">
    <source>
        <dbReference type="ARBA" id="ARBA00006180"/>
    </source>
</evidence>
<comment type="subcellular location">
    <subcellularLocation>
        <location evidence="1">Membrane</location>
        <topology evidence="1">Multi-pass membrane protein</topology>
    </subcellularLocation>
</comment>
<keyword evidence="3" id="KW-0813">Transport</keyword>
<feature type="domain" description="Cyclic nucleotide-binding" evidence="12">
    <location>
        <begin position="525"/>
        <end position="626"/>
    </location>
</feature>
<dbReference type="InParanoid" id="A0A0V0QJM2"/>
<feature type="region of interest" description="Disordered" evidence="10">
    <location>
        <begin position="821"/>
        <end position="849"/>
    </location>
</feature>
<keyword evidence="9" id="KW-0175">Coiled coil</keyword>
<dbReference type="PANTHER" id="PTHR12634">
    <property type="entry name" value="SIT4 YEAST -ASSOCIATING PROTEIN-RELATED"/>
    <property type="match status" value="1"/>
</dbReference>